<organism evidence="1 2">
    <name type="scientific">Hypoxylon rubiginosum</name>
    <dbReference type="NCBI Taxonomy" id="110542"/>
    <lineage>
        <taxon>Eukaryota</taxon>
        <taxon>Fungi</taxon>
        <taxon>Dikarya</taxon>
        <taxon>Ascomycota</taxon>
        <taxon>Pezizomycotina</taxon>
        <taxon>Sordariomycetes</taxon>
        <taxon>Xylariomycetidae</taxon>
        <taxon>Xylariales</taxon>
        <taxon>Hypoxylaceae</taxon>
        <taxon>Hypoxylon</taxon>
    </lineage>
</organism>
<reference evidence="1 2" key="1">
    <citation type="journal article" date="2022" name="New Phytol.">
        <title>Ecological generalism drives hyperdiversity of secondary metabolite gene clusters in xylarialean endophytes.</title>
        <authorList>
            <person name="Franco M.E.E."/>
            <person name="Wisecaver J.H."/>
            <person name="Arnold A.E."/>
            <person name="Ju Y.M."/>
            <person name="Slot J.C."/>
            <person name="Ahrendt S."/>
            <person name="Moore L.P."/>
            <person name="Eastman K.E."/>
            <person name="Scott K."/>
            <person name="Konkel Z."/>
            <person name="Mondo S.J."/>
            <person name="Kuo A."/>
            <person name="Hayes R.D."/>
            <person name="Haridas S."/>
            <person name="Andreopoulos B."/>
            <person name="Riley R."/>
            <person name="LaButti K."/>
            <person name="Pangilinan J."/>
            <person name="Lipzen A."/>
            <person name="Amirebrahimi M."/>
            <person name="Yan J."/>
            <person name="Adam C."/>
            <person name="Keymanesh K."/>
            <person name="Ng V."/>
            <person name="Louie K."/>
            <person name="Northen T."/>
            <person name="Drula E."/>
            <person name="Henrissat B."/>
            <person name="Hsieh H.M."/>
            <person name="Youens-Clark K."/>
            <person name="Lutzoni F."/>
            <person name="Miadlikowska J."/>
            <person name="Eastwood D.C."/>
            <person name="Hamelin R.C."/>
            <person name="Grigoriev I.V."/>
            <person name="U'Ren J.M."/>
        </authorList>
    </citation>
    <scope>NUCLEOTIDE SEQUENCE [LARGE SCALE GENOMIC DNA]</scope>
    <source>
        <strain evidence="1 2">CBS 119005</strain>
    </source>
</reference>
<proteinExistence type="predicted"/>
<sequence length="377" mass="40177">MKSVFLRLLRQCNKVHIPINMDSFEYNSSPARIVFGSGTIKKVPDELARAKVSKPFLLSTPQQVSHIDLLKNVLGDIVSGVFSEATMHTPVEVTEKALEQLKSSGADSIVSIGGGSTVGLGKALSIRSGLFHLTIPTTYAGSEVTPILGETDAGKKTTRSDPKILPSTVVYDVDLTMTLPVSLTATSGVNAIAHSVEALYARNTNPIINLLALEGVKALASSLPVLISDPSSQAARSSALYGAWLCGTCLGSVGMSIHHKLCHTLGGSFNLPHSETHTIVLPHALSYNAPKVPRAMEALAAALPESEGDATRGLNILLQKLKVERGLKALGMQESDIDKAADIAVSNPYWNPRPIERGPIRELIRRAWAGEEARADL</sequence>
<evidence type="ECO:0000313" key="1">
    <source>
        <dbReference type="EMBL" id="KAI4865947.1"/>
    </source>
</evidence>
<gene>
    <name evidence="1" type="ORF">F4820DRAFT_418626</name>
</gene>
<evidence type="ECO:0000313" key="2">
    <source>
        <dbReference type="Proteomes" id="UP001497700"/>
    </source>
</evidence>
<dbReference type="Proteomes" id="UP001497700">
    <property type="component" value="Unassembled WGS sequence"/>
</dbReference>
<dbReference type="EMBL" id="MU393465">
    <property type="protein sequence ID" value="KAI4865947.1"/>
    <property type="molecule type" value="Genomic_DNA"/>
</dbReference>
<keyword evidence="2" id="KW-1185">Reference proteome</keyword>
<protein>
    <submittedName>
        <fullName evidence="1">Maleylacetate reductase</fullName>
    </submittedName>
</protein>
<comment type="caution">
    <text evidence="1">The sequence shown here is derived from an EMBL/GenBank/DDBJ whole genome shotgun (WGS) entry which is preliminary data.</text>
</comment>
<name>A0ACB9Z387_9PEZI</name>
<accession>A0ACB9Z387</accession>